<dbReference type="InterPro" id="IPR050300">
    <property type="entry name" value="GDXG_lipolytic_enzyme"/>
</dbReference>
<evidence type="ECO:0000259" key="2">
    <source>
        <dbReference type="Pfam" id="PF20434"/>
    </source>
</evidence>
<dbReference type="PANTHER" id="PTHR48081">
    <property type="entry name" value="AB HYDROLASE SUPERFAMILY PROTEIN C4A8.06C"/>
    <property type="match status" value="1"/>
</dbReference>
<dbReference type="InterPro" id="IPR049492">
    <property type="entry name" value="BD-FAE-like_dom"/>
</dbReference>
<dbReference type="InterPro" id="IPR029058">
    <property type="entry name" value="AB_hydrolase_fold"/>
</dbReference>
<organism evidence="3">
    <name type="scientific">freshwater metagenome</name>
    <dbReference type="NCBI Taxonomy" id="449393"/>
    <lineage>
        <taxon>unclassified sequences</taxon>
        <taxon>metagenomes</taxon>
        <taxon>ecological metagenomes</taxon>
    </lineage>
</organism>
<dbReference type="EMBL" id="CAFBQU010000016">
    <property type="protein sequence ID" value="CAB5064801.1"/>
    <property type="molecule type" value="Genomic_DNA"/>
</dbReference>
<keyword evidence="1" id="KW-0378">Hydrolase</keyword>
<dbReference type="PANTHER" id="PTHR48081:SF33">
    <property type="entry name" value="KYNURENINE FORMAMIDASE"/>
    <property type="match status" value="1"/>
</dbReference>
<name>A0A6J7UG05_9ZZZZ</name>
<dbReference type="Gene3D" id="3.40.50.1820">
    <property type="entry name" value="alpha/beta hydrolase"/>
    <property type="match status" value="1"/>
</dbReference>
<feature type="domain" description="BD-FAE-like" evidence="2">
    <location>
        <begin position="56"/>
        <end position="152"/>
    </location>
</feature>
<dbReference type="GO" id="GO:0016787">
    <property type="term" value="F:hydrolase activity"/>
    <property type="evidence" value="ECO:0007669"/>
    <property type="project" value="UniProtKB-KW"/>
</dbReference>
<reference evidence="3" key="1">
    <citation type="submission" date="2020-05" db="EMBL/GenBank/DDBJ databases">
        <authorList>
            <person name="Chiriac C."/>
            <person name="Salcher M."/>
            <person name="Ghai R."/>
            <person name="Kavagutti S V."/>
        </authorList>
    </citation>
    <scope>NUCLEOTIDE SEQUENCE</scope>
</reference>
<evidence type="ECO:0000313" key="3">
    <source>
        <dbReference type="EMBL" id="CAB5064801.1"/>
    </source>
</evidence>
<sequence>MSLETEYSPSSVAHHSVPWYIEQYGVKSSAARNELGEKLQKIAYGNHEDEYLLLAEHSPSAPLLIFIHGGYWKALSADECCMWASDALEQGISFASINYTLAPRATLAHIVHQCRSAVQWLKQHSQLTPHSTVVSGSSAGAHLAAMCSTADPSNTFISGAVLLSGVYDLRPLLHTTVNDPLQLAEDDAIGLSPQLHAVSSIKDIVVAWGEHETKSFKDQSRNYAQYLTDGGCDVAQIEVEECDHFDVIYDLVTPATSLGDATLRLLHE</sequence>
<dbReference type="SUPFAM" id="SSF53474">
    <property type="entry name" value="alpha/beta-Hydrolases"/>
    <property type="match status" value="1"/>
</dbReference>
<gene>
    <name evidence="3" type="ORF">UFOPK4347_00808</name>
</gene>
<accession>A0A6J7UG05</accession>
<evidence type="ECO:0000256" key="1">
    <source>
        <dbReference type="ARBA" id="ARBA00022801"/>
    </source>
</evidence>
<dbReference type="Pfam" id="PF20434">
    <property type="entry name" value="BD-FAE"/>
    <property type="match status" value="1"/>
</dbReference>
<dbReference type="AlphaFoldDB" id="A0A6J7UG05"/>
<protein>
    <submittedName>
        <fullName evidence="3">Unannotated protein</fullName>
    </submittedName>
</protein>
<proteinExistence type="predicted"/>